<comment type="caution">
    <text evidence="6">The sequence shown here is derived from an EMBL/GenBank/DDBJ whole genome shotgun (WGS) entry which is preliminary data.</text>
</comment>
<evidence type="ECO:0000256" key="2">
    <source>
        <dbReference type="ARBA" id="ARBA00006469"/>
    </source>
</evidence>
<dbReference type="PANTHER" id="PTHR15012">
    <property type="entry name" value="APICAL PROTEIN/SHROOM-RELATED"/>
    <property type="match status" value="1"/>
</dbReference>
<keyword evidence="3" id="KW-0963">Cytoplasm</keyword>
<dbReference type="Gene3D" id="6.10.250.3120">
    <property type="match status" value="1"/>
</dbReference>
<dbReference type="EMBL" id="JASSZA010000011">
    <property type="protein sequence ID" value="KAK2098659.1"/>
    <property type="molecule type" value="Genomic_DNA"/>
</dbReference>
<evidence type="ECO:0000259" key="5">
    <source>
        <dbReference type="PROSITE" id="PS51307"/>
    </source>
</evidence>
<keyword evidence="7" id="KW-1185">Reference proteome</keyword>
<dbReference type="InterPro" id="IPR027685">
    <property type="entry name" value="Shroom_fam"/>
</dbReference>
<gene>
    <name evidence="6" type="primary">SHROOM3_6</name>
    <name evidence="6" type="ORF">P7K49_024110</name>
</gene>
<protein>
    <submittedName>
        <fullName evidence="6">Protein Shroom3</fullName>
    </submittedName>
</protein>
<comment type="subcellular location">
    <subcellularLocation>
        <location evidence="1">Cytoplasm</location>
        <location evidence="1">Cytoskeleton</location>
    </subcellularLocation>
</comment>
<dbReference type="InterPro" id="IPR014799">
    <property type="entry name" value="ASD2_dom"/>
</dbReference>
<comment type="similarity">
    <text evidence="2">Belongs to the shroom family.</text>
</comment>
<evidence type="ECO:0000256" key="3">
    <source>
        <dbReference type="ARBA" id="ARBA00022490"/>
    </source>
</evidence>
<evidence type="ECO:0000313" key="7">
    <source>
        <dbReference type="Proteomes" id="UP001266305"/>
    </source>
</evidence>
<reference evidence="6 7" key="1">
    <citation type="submission" date="2023-05" db="EMBL/GenBank/DDBJ databases">
        <title>B98-5 Cell Line De Novo Hybrid Assembly: An Optical Mapping Approach.</title>
        <authorList>
            <person name="Kananen K."/>
            <person name="Auerbach J.A."/>
            <person name="Kautto E."/>
            <person name="Blachly J.S."/>
        </authorList>
    </citation>
    <scope>NUCLEOTIDE SEQUENCE [LARGE SCALE GENOMIC DNA]</scope>
    <source>
        <strain evidence="6">B95-8</strain>
        <tissue evidence="6">Cell line</tissue>
    </source>
</reference>
<proteinExistence type="inferred from homology"/>
<feature type="domain" description="ASD2" evidence="5">
    <location>
        <begin position="1"/>
        <end position="100"/>
    </location>
</feature>
<evidence type="ECO:0000313" key="6">
    <source>
        <dbReference type="EMBL" id="KAK2098659.1"/>
    </source>
</evidence>
<dbReference type="PANTHER" id="PTHR15012:SF33">
    <property type="entry name" value="PROTEIN SHROOM3"/>
    <property type="match status" value="1"/>
</dbReference>
<organism evidence="6 7">
    <name type="scientific">Saguinus oedipus</name>
    <name type="common">Cotton-top tamarin</name>
    <name type="synonym">Oedipomidas oedipus</name>
    <dbReference type="NCBI Taxonomy" id="9490"/>
    <lineage>
        <taxon>Eukaryota</taxon>
        <taxon>Metazoa</taxon>
        <taxon>Chordata</taxon>
        <taxon>Craniata</taxon>
        <taxon>Vertebrata</taxon>
        <taxon>Euteleostomi</taxon>
        <taxon>Mammalia</taxon>
        <taxon>Eutheria</taxon>
        <taxon>Euarchontoglires</taxon>
        <taxon>Primates</taxon>
        <taxon>Haplorrhini</taxon>
        <taxon>Platyrrhini</taxon>
        <taxon>Cebidae</taxon>
        <taxon>Callitrichinae</taxon>
        <taxon>Saguinus</taxon>
    </lineage>
</organism>
<keyword evidence="4" id="KW-0206">Cytoskeleton</keyword>
<evidence type="ECO:0000256" key="1">
    <source>
        <dbReference type="ARBA" id="ARBA00004245"/>
    </source>
</evidence>
<sequence>MLRTSVVGLVKMPVMKKGPLSEKRKILAGQHEDAWELKENLDHREWMVLGILANYLLEEQLHDYQHFMKMKSTLHIEQRKLDDKIKLGQEQVKCLLESLPSDFLPKARALALPANPMSEPTPTGAVLSVVFFQ</sequence>
<dbReference type="PROSITE" id="PS51307">
    <property type="entry name" value="ASD2"/>
    <property type="match status" value="1"/>
</dbReference>
<evidence type="ECO:0000256" key="4">
    <source>
        <dbReference type="ARBA" id="ARBA00023212"/>
    </source>
</evidence>
<dbReference type="Proteomes" id="UP001266305">
    <property type="component" value="Unassembled WGS sequence"/>
</dbReference>
<dbReference type="Pfam" id="PF08687">
    <property type="entry name" value="ASD2"/>
    <property type="match status" value="1"/>
</dbReference>
<name>A0ABQ9UNL0_SAGOE</name>
<accession>A0ABQ9UNL0</accession>